<comment type="caution">
    <text evidence="2">The sequence shown here is derived from an EMBL/GenBank/DDBJ whole genome shotgun (WGS) entry which is preliminary data.</text>
</comment>
<proteinExistence type="predicted"/>
<feature type="region of interest" description="Disordered" evidence="1">
    <location>
        <begin position="1"/>
        <end position="26"/>
    </location>
</feature>
<evidence type="ECO:0000313" key="2">
    <source>
        <dbReference type="EMBL" id="KKK63071.1"/>
    </source>
</evidence>
<protein>
    <submittedName>
        <fullName evidence="2">Uncharacterized protein</fullName>
    </submittedName>
</protein>
<dbReference type="AlphaFoldDB" id="A0A0F8ZT06"/>
<dbReference type="Gene3D" id="2.60.120.330">
    <property type="entry name" value="B-lactam Antibiotic, Isopenicillin N Synthase, Chain"/>
    <property type="match status" value="1"/>
</dbReference>
<evidence type="ECO:0000256" key="1">
    <source>
        <dbReference type="SAM" id="MobiDB-lite"/>
    </source>
</evidence>
<name>A0A0F8ZT06_9ZZZZ</name>
<accession>A0A0F8ZT06</accession>
<feature type="compositionally biased region" description="Polar residues" evidence="1">
    <location>
        <begin position="1"/>
        <end position="15"/>
    </location>
</feature>
<organism evidence="2">
    <name type="scientific">marine sediment metagenome</name>
    <dbReference type="NCBI Taxonomy" id="412755"/>
    <lineage>
        <taxon>unclassified sequences</taxon>
        <taxon>metagenomes</taxon>
        <taxon>ecological metagenomes</taxon>
    </lineage>
</organism>
<dbReference type="InterPro" id="IPR027443">
    <property type="entry name" value="IPNS-like_sf"/>
</dbReference>
<gene>
    <name evidence="2" type="ORF">LCGC14_2998010</name>
</gene>
<sequence>MLDTIAWSQPSTYSEGTGVHHGYSTAPADVPNPTEITYYAGRDDSDAAPADKAWYAKLEPGGFIVPHVDQGPWVERWHYPISGAGYVWQDWYDADVSVRALPRNPYRMNHHKPHAVWNPYDEPRIILIVEYDNPVDQPTTDLILCDMIPEIQTMIDNI</sequence>
<dbReference type="EMBL" id="LAZR01061690">
    <property type="protein sequence ID" value="KKK63071.1"/>
    <property type="molecule type" value="Genomic_DNA"/>
</dbReference>
<reference evidence="2" key="1">
    <citation type="journal article" date="2015" name="Nature">
        <title>Complex archaea that bridge the gap between prokaryotes and eukaryotes.</title>
        <authorList>
            <person name="Spang A."/>
            <person name="Saw J.H."/>
            <person name="Jorgensen S.L."/>
            <person name="Zaremba-Niedzwiedzka K."/>
            <person name="Martijn J."/>
            <person name="Lind A.E."/>
            <person name="van Eijk R."/>
            <person name="Schleper C."/>
            <person name="Guy L."/>
            <person name="Ettema T.J."/>
        </authorList>
    </citation>
    <scope>NUCLEOTIDE SEQUENCE</scope>
</reference>